<reference evidence="1" key="1">
    <citation type="submission" date="2020-05" db="EMBL/GenBank/DDBJ databases">
        <authorList>
            <person name="Chiriac C."/>
            <person name="Salcher M."/>
            <person name="Ghai R."/>
            <person name="Kavagutti S V."/>
        </authorList>
    </citation>
    <scope>NUCLEOTIDE SEQUENCE</scope>
</reference>
<name>A0A6J5SUI2_9CAUD</name>
<evidence type="ECO:0000313" key="1">
    <source>
        <dbReference type="EMBL" id="CAB4218985.1"/>
    </source>
</evidence>
<proteinExistence type="predicted"/>
<organism evidence="1">
    <name type="scientific">uncultured Caudovirales phage</name>
    <dbReference type="NCBI Taxonomy" id="2100421"/>
    <lineage>
        <taxon>Viruses</taxon>
        <taxon>Duplodnaviria</taxon>
        <taxon>Heunggongvirae</taxon>
        <taxon>Uroviricota</taxon>
        <taxon>Caudoviricetes</taxon>
        <taxon>Peduoviridae</taxon>
        <taxon>Maltschvirus</taxon>
        <taxon>Maltschvirus maltsch</taxon>
    </lineage>
</organism>
<protein>
    <submittedName>
        <fullName evidence="1">Uncharacterized protein</fullName>
    </submittedName>
</protein>
<gene>
    <name evidence="1" type="ORF">UFOVP1604_68</name>
</gene>
<dbReference type="EMBL" id="LR797474">
    <property type="protein sequence ID" value="CAB4218985.1"/>
    <property type="molecule type" value="Genomic_DNA"/>
</dbReference>
<accession>A0A6J5SUI2</accession>
<sequence>MNTEKQVSDITHGIAAVTKDERDGSIFVYHFCGYFEEPSLADFESLRKELETDPEFGLVGMDFDLIAATEDMINHVKNESNIS</sequence>